<proteinExistence type="predicted"/>
<evidence type="ECO:0000259" key="1">
    <source>
        <dbReference type="Pfam" id="PF01168"/>
    </source>
</evidence>
<keyword evidence="3" id="KW-1185">Reference proteome</keyword>
<protein>
    <submittedName>
        <fullName evidence="2">Alanine racemase</fullName>
    </submittedName>
</protein>
<name>A0A917VG09_9ACTN</name>
<accession>A0A917VG09</accession>
<dbReference type="SUPFAM" id="SSF51419">
    <property type="entry name" value="PLP-binding barrel"/>
    <property type="match status" value="1"/>
</dbReference>
<dbReference type="AlphaFoldDB" id="A0A917VG09"/>
<dbReference type="Proteomes" id="UP000637788">
    <property type="component" value="Unassembled WGS sequence"/>
</dbReference>
<comment type="caution">
    <text evidence="2">The sequence shown here is derived from an EMBL/GenBank/DDBJ whole genome shotgun (WGS) entry which is preliminary data.</text>
</comment>
<reference evidence="2" key="1">
    <citation type="journal article" date="2014" name="Int. J. Syst. Evol. Microbiol.">
        <title>Complete genome sequence of Corynebacterium casei LMG S-19264T (=DSM 44701T), isolated from a smear-ripened cheese.</title>
        <authorList>
            <consortium name="US DOE Joint Genome Institute (JGI-PGF)"/>
            <person name="Walter F."/>
            <person name="Albersmeier A."/>
            <person name="Kalinowski J."/>
            <person name="Ruckert C."/>
        </authorList>
    </citation>
    <scope>NUCLEOTIDE SEQUENCE</scope>
    <source>
        <strain evidence="2">JCM 3035</strain>
    </source>
</reference>
<reference evidence="2" key="2">
    <citation type="submission" date="2020-09" db="EMBL/GenBank/DDBJ databases">
        <authorList>
            <person name="Sun Q."/>
            <person name="Ohkuma M."/>
        </authorList>
    </citation>
    <scope>NUCLEOTIDE SEQUENCE</scope>
    <source>
        <strain evidence="2">JCM 3035</strain>
    </source>
</reference>
<dbReference type="GO" id="GO:0008721">
    <property type="term" value="F:D-serine ammonia-lyase activity"/>
    <property type="evidence" value="ECO:0007669"/>
    <property type="project" value="TreeGrafter"/>
</dbReference>
<organism evidence="2 3">
    <name type="scientific">Streptomyces flaveus</name>
    <dbReference type="NCBI Taxonomy" id="66370"/>
    <lineage>
        <taxon>Bacteria</taxon>
        <taxon>Bacillati</taxon>
        <taxon>Actinomycetota</taxon>
        <taxon>Actinomycetes</taxon>
        <taxon>Kitasatosporales</taxon>
        <taxon>Streptomycetaceae</taxon>
        <taxon>Streptomyces</taxon>
        <taxon>Streptomyces aurantiacus group</taxon>
    </lineage>
</organism>
<dbReference type="PANTHER" id="PTHR28004">
    <property type="entry name" value="ZGC:162816-RELATED"/>
    <property type="match status" value="1"/>
</dbReference>
<evidence type="ECO:0000313" key="3">
    <source>
        <dbReference type="Proteomes" id="UP000637788"/>
    </source>
</evidence>
<dbReference type="Gene3D" id="3.20.20.10">
    <property type="entry name" value="Alanine racemase"/>
    <property type="match status" value="1"/>
</dbReference>
<dbReference type="CDD" id="cd06813">
    <property type="entry name" value="PLPDE_III_DSD_D-TA_like_2"/>
    <property type="match status" value="1"/>
</dbReference>
<dbReference type="RefSeq" id="WP_189322803.1">
    <property type="nucleotide sequence ID" value="NZ_BMPQ01000007.1"/>
</dbReference>
<dbReference type="InterPro" id="IPR051466">
    <property type="entry name" value="D-amino_acid_metab_enzyme"/>
</dbReference>
<sequence>MQQTASATSVLLGLSEVRMAQLDRATEHLDPPFAVVDLDAFDANAADLARRTGSRATIRLASKSVRSRHLIRRALDREGYRGILAFTLPEALWLAQEHEDVVIGYPTTDRTALRQLAKDERAASRITLMVDSVSQLDFMDAVLGASRPDLRVCIDLDASLELAGGRLHLGPYRSPVHTPGQAAELARTVVGRPGFHLAGVMSYEGQIAGLGDNQPGSPLKRAALRAMQRFSARELAERRAATIAAVEAVQPLEFVNGGGTGSIEQTASEHVITEVGAGSGLYGPGLFDFYRHFRPRPAAYFVMSVVRRPSDRIATVLGGGWVASGPHGKDRLPTLSWPQGLRMNPLEGAGEVQTPVLGRAAQGLRLGDHVWFRHAKAGELCERVNTLHLVAGGEVVDQVPTYRGEGHAFL</sequence>
<feature type="domain" description="Alanine racemase N-terminal" evidence="1">
    <location>
        <begin position="36"/>
        <end position="283"/>
    </location>
</feature>
<dbReference type="GO" id="GO:0036088">
    <property type="term" value="P:D-serine catabolic process"/>
    <property type="evidence" value="ECO:0007669"/>
    <property type="project" value="TreeGrafter"/>
</dbReference>
<evidence type="ECO:0000313" key="2">
    <source>
        <dbReference type="EMBL" id="GGK71328.1"/>
    </source>
</evidence>
<dbReference type="PANTHER" id="PTHR28004:SF2">
    <property type="entry name" value="D-SERINE DEHYDRATASE"/>
    <property type="match status" value="1"/>
</dbReference>
<dbReference type="Pfam" id="PF01168">
    <property type="entry name" value="Ala_racemase_N"/>
    <property type="match status" value="1"/>
</dbReference>
<dbReference type="InterPro" id="IPR001608">
    <property type="entry name" value="Ala_racemase_N"/>
</dbReference>
<dbReference type="EMBL" id="BMPQ01000007">
    <property type="protein sequence ID" value="GGK71328.1"/>
    <property type="molecule type" value="Genomic_DNA"/>
</dbReference>
<dbReference type="InterPro" id="IPR029066">
    <property type="entry name" value="PLP-binding_barrel"/>
</dbReference>
<gene>
    <name evidence="2" type="ORF">GCM10010094_35360</name>
</gene>